<dbReference type="EMBL" id="JAASRO010000001">
    <property type="protein sequence ID" value="NIK62023.1"/>
    <property type="molecule type" value="Genomic_DNA"/>
</dbReference>
<gene>
    <name evidence="5" type="ORF">BJY22_007740</name>
</gene>
<dbReference type="Pfam" id="PF22725">
    <property type="entry name" value="GFO_IDH_MocA_C3"/>
    <property type="match status" value="1"/>
</dbReference>
<evidence type="ECO:0000256" key="1">
    <source>
        <dbReference type="ARBA" id="ARBA00010928"/>
    </source>
</evidence>
<dbReference type="Proteomes" id="UP000555407">
    <property type="component" value="Unassembled WGS sequence"/>
</dbReference>
<keyword evidence="2" id="KW-0560">Oxidoreductase</keyword>
<dbReference type="GO" id="GO:0016491">
    <property type="term" value="F:oxidoreductase activity"/>
    <property type="evidence" value="ECO:0007669"/>
    <property type="project" value="UniProtKB-KW"/>
</dbReference>
<name>A0A7X5VIV2_9ACTN</name>
<evidence type="ECO:0000259" key="3">
    <source>
        <dbReference type="Pfam" id="PF01408"/>
    </source>
</evidence>
<dbReference type="Pfam" id="PF01408">
    <property type="entry name" value="GFO_IDH_MocA"/>
    <property type="match status" value="1"/>
</dbReference>
<dbReference type="InterPro" id="IPR055170">
    <property type="entry name" value="GFO_IDH_MocA-like_dom"/>
</dbReference>
<evidence type="ECO:0000313" key="6">
    <source>
        <dbReference type="Proteomes" id="UP000555407"/>
    </source>
</evidence>
<reference evidence="5 6" key="1">
    <citation type="submission" date="2020-03" db="EMBL/GenBank/DDBJ databases">
        <title>Sequencing the genomes of 1000 actinobacteria strains.</title>
        <authorList>
            <person name="Klenk H.-P."/>
        </authorList>
    </citation>
    <scope>NUCLEOTIDE SEQUENCE [LARGE SCALE GENOMIC DNA]</scope>
    <source>
        <strain evidence="5 6">DSM 45490</strain>
    </source>
</reference>
<dbReference type="InterPro" id="IPR000683">
    <property type="entry name" value="Gfo/Idh/MocA-like_OxRdtase_N"/>
</dbReference>
<feature type="domain" description="Gfo/Idh/MocA-like oxidoreductase N-terminal" evidence="3">
    <location>
        <begin position="15"/>
        <end position="128"/>
    </location>
</feature>
<evidence type="ECO:0000259" key="4">
    <source>
        <dbReference type="Pfam" id="PF22725"/>
    </source>
</evidence>
<protein>
    <submittedName>
        <fullName evidence="5">Putative dehydrogenase</fullName>
    </submittedName>
</protein>
<comment type="caution">
    <text evidence="5">The sequence shown here is derived from an EMBL/GenBank/DDBJ whole genome shotgun (WGS) entry which is preliminary data.</text>
</comment>
<dbReference type="RefSeq" id="WP_167216922.1">
    <property type="nucleotide sequence ID" value="NZ_JAASRO010000001.1"/>
</dbReference>
<comment type="similarity">
    <text evidence="1">Belongs to the Gfo/Idh/MocA family.</text>
</comment>
<keyword evidence="6" id="KW-1185">Reference proteome</keyword>
<accession>A0A7X5VIV2</accession>
<sequence>MSAEPFPRSAGSVGWGILATGGVARSFTRDLLLHGHRVLAVGSRTAESATSFASEFGLSRAYGSYEELVADPEIDVVYVATPHNFHAANAELALEHGKHVLVEKAFTLTGDQAQRVTELARRKNLVVLEAMWTRFLPHMAHVHRLIDSGRLGEVRSVHAEHAQRLPQNDDHRLNNPHLGGGALLDLGVYPVSFAWDILGRPTDVQARAVLRTSGVDASVATVFQHENGGLSTTYSSSQTRGSNTASILGTEGRIEIAATWYCPARVTLFDHTDSVIDVFDEPVSGRGMQYQAAELERLVTEGQTVSPLITPEESVGIMRTLDTVRAAIGLRYPGE</sequence>
<dbReference type="Gene3D" id="3.40.50.720">
    <property type="entry name" value="NAD(P)-binding Rossmann-like Domain"/>
    <property type="match status" value="1"/>
</dbReference>
<dbReference type="PANTHER" id="PTHR22604:SF105">
    <property type="entry name" value="TRANS-1,2-DIHYDROBENZENE-1,2-DIOL DEHYDROGENASE"/>
    <property type="match status" value="1"/>
</dbReference>
<dbReference type="GO" id="GO:0000166">
    <property type="term" value="F:nucleotide binding"/>
    <property type="evidence" value="ECO:0007669"/>
    <property type="project" value="InterPro"/>
</dbReference>
<dbReference type="PANTHER" id="PTHR22604">
    <property type="entry name" value="OXIDOREDUCTASES"/>
    <property type="match status" value="1"/>
</dbReference>
<dbReference type="SUPFAM" id="SSF55347">
    <property type="entry name" value="Glyceraldehyde-3-phosphate dehydrogenase-like, C-terminal domain"/>
    <property type="match status" value="1"/>
</dbReference>
<organism evidence="5 6">
    <name type="scientific">Kribbella shirazensis</name>
    <dbReference type="NCBI Taxonomy" id="1105143"/>
    <lineage>
        <taxon>Bacteria</taxon>
        <taxon>Bacillati</taxon>
        <taxon>Actinomycetota</taxon>
        <taxon>Actinomycetes</taxon>
        <taxon>Propionibacteriales</taxon>
        <taxon>Kribbellaceae</taxon>
        <taxon>Kribbella</taxon>
    </lineage>
</organism>
<dbReference type="AlphaFoldDB" id="A0A7X5VIV2"/>
<feature type="domain" description="GFO/IDH/MocA-like oxidoreductase" evidence="4">
    <location>
        <begin position="140"/>
        <end position="255"/>
    </location>
</feature>
<proteinExistence type="inferred from homology"/>
<evidence type="ECO:0000313" key="5">
    <source>
        <dbReference type="EMBL" id="NIK62023.1"/>
    </source>
</evidence>
<evidence type="ECO:0000256" key="2">
    <source>
        <dbReference type="ARBA" id="ARBA00023002"/>
    </source>
</evidence>
<dbReference type="Gene3D" id="3.30.360.10">
    <property type="entry name" value="Dihydrodipicolinate Reductase, domain 2"/>
    <property type="match status" value="1"/>
</dbReference>
<dbReference type="InterPro" id="IPR036291">
    <property type="entry name" value="NAD(P)-bd_dom_sf"/>
</dbReference>
<dbReference type="InterPro" id="IPR050984">
    <property type="entry name" value="Gfo/Idh/MocA_domain"/>
</dbReference>
<dbReference type="SUPFAM" id="SSF51735">
    <property type="entry name" value="NAD(P)-binding Rossmann-fold domains"/>
    <property type="match status" value="1"/>
</dbReference>